<evidence type="ECO:0000313" key="3">
    <source>
        <dbReference type="EMBL" id="ABR46563.1"/>
    </source>
</evidence>
<feature type="transmembrane region" description="Helical" evidence="1">
    <location>
        <begin position="7"/>
        <end position="29"/>
    </location>
</feature>
<dbReference type="InterPro" id="IPR008984">
    <property type="entry name" value="SMAD_FHA_dom_sf"/>
</dbReference>
<dbReference type="InterPro" id="IPR000253">
    <property type="entry name" value="FHA_dom"/>
</dbReference>
<dbReference type="CDD" id="cd00060">
    <property type="entry name" value="FHA"/>
    <property type="match status" value="1"/>
</dbReference>
<dbReference type="Gene3D" id="2.60.200.20">
    <property type="match status" value="1"/>
</dbReference>
<dbReference type="Pfam" id="PF00498">
    <property type="entry name" value="FHA"/>
    <property type="match status" value="1"/>
</dbReference>
<keyword evidence="4" id="KW-1185">Reference proteome</keyword>
<dbReference type="STRING" id="293826.Amet_0333"/>
<dbReference type="PROSITE" id="PS50006">
    <property type="entry name" value="FHA_DOMAIN"/>
    <property type="match status" value="1"/>
</dbReference>
<dbReference type="KEGG" id="amt:Amet_0333"/>
<proteinExistence type="predicted"/>
<dbReference type="SMART" id="SM00240">
    <property type="entry name" value="FHA"/>
    <property type="match status" value="1"/>
</dbReference>
<dbReference type="InterPro" id="IPR050923">
    <property type="entry name" value="Cell_Proc_Reg/RNA_Proc"/>
</dbReference>
<dbReference type="eggNOG" id="COG1716">
    <property type="taxonomic scope" value="Bacteria"/>
</dbReference>
<evidence type="ECO:0000313" key="4">
    <source>
        <dbReference type="Proteomes" id="UP000001572"/>
    </source>
</evidence>
<reference evidence="4" key="1">
    <citation type="journal article" date="2016" name="Genome Announc.">
        <title>Complete genome sequence of Alkaliphilus metalliredigens strain QYMF, an alkaliphilic and metal-reducing bacterium isolated from borax-contaminated leachate ponds.</title>
        <authorList>
            <person name="Hwang C."/>
            <person name="Copeland A."/>
            <person name="Lucas S."/>
            <person name="Lapidus A."/>
            <person name="Barry K."/>
            <person name="Detter J.C."/>
            <person name="Glavina Del Rio T."/>
            <person name="Hammon N."/>
            <person name="Israni S."/>
            <person name="Dalin E."/>
            <person name="Tice H."/>
            <person name="Pitluck S."/>
            <person name="Chertkov O."/>
            <person name="Brettin T."/>
            <person name="Bruce D."/>
            <person name="Han C."/>
            <person name="Schmutz J."/>
            <person name="Larimer F."/>
            <person name="Land M.L."/>
            <person name="Hauser L."/>
            <person name="Kyrpides N."/>
            <person name="Mikhailova N."/>
            <person name="Ye Q."/>
            <person name="Zhou J."/>
            <person name="Richardson P."/>
            <person name="Fields M.W."/>
        </authorList>
    </citation>
    <scope>NUCLEOTIDE SEQUENCE [LARGE SCALE GENOMIC DNA]</scope>
    <source>
        <strain evidence="4">QYMF</strain>
    </source>
</reference>
<dbReference type="SUPFAM" id="SSF49879">
    <property type="entry name" value="SMAD/FHA domain"/>
    <property type="match status" value="1"/>
</dbReference>
<keyword evidence="1" id="KW-0472">Membrane</keyword>
<keyword evidence="1" id="KW-1133">Transmembrane helix</keyword>
<organism evidence="3 4">
    <name type="scientific">Alkaliphilus metalliredigens (strain QYMF)</name>
    <dbReference type="NCBI Taxonomy" id="293826"/>
    <lineage>
        <taxon>Bacteria</taxon>
        <taxon>Bacillati</taxon>
        <taxon>Bacillota</taxon>
        <taxon>Clostridia</taxon>
        <taxon>Peptostreptococcales</taxon>
        <taxon>Natronincolaceae</taxon>
        <taxon>Alkaliphilus</taxon>
    </lineage>
</organism>
<gene>
    <name evidence="3" type="ordered locus">Amet_0333</name>
</gene>
<sequence>MYQILSWIVRYLLIALVYYFIYSIIRLIYLDIKAINEKEARGPRTPYLKLVNRKERLDFEIDELYDLHEETTIGRGKENEIQIVDQFISTRHVRIALDEGQYFLEDLGSVNGTYLNGEKLQDVAKLKDGDRIGLGQVEFLFVKEEEEEED</sequence>
<accession>A6TK45</accession>
<protein>
    <submittedName>
        <fullName evidence="3">FHA domain containing protein</fullName>
    </submittedName>
</protein>
<name>A6TK45_ALKMQ</name>
<keyword evidence="1" id="KW-0812">Transmembrane</keyword>
<evidence type="ECO:0000256" key="1">
    <source>
        <dbReference type="SAM" id="Phobius"/>
    </source>
</evidence>
<dbReference type="OrthoDB" id="9816434at2"/>
<dbReference type="HOGENOM" id="CLU_131367_1_0_9"/>
<dbReference type="PANTHER" id="PTHR23308">
    <property type="entry name" value="NUCLEAR INHIBITOR OF PROTEIN PHOSPHATASE-1"/>
    <property type="match status" value="1"/>
</dbReference>
<dbReference type="AlphaFoldDB" id="A6TK45"/>
<dbReference type="RefSeq" id="WP_011971471.1">
    <property type="nucleotide sequence ID" value="NC_009633.1"/>
</dbReference>
<dbReference type="EMBL" id="CP000724">
    <property type="protein sequence ID" value="ABR46563.1"/>
    <property type="molecule type" value="Genomic_DNA"/>
</dbReference>
<feature type="domain" description="FHA" evidence="2">
    <location>
        <begin position="71"/>
        <end position="120"/>
    </location>
</feature>
<dbReference type="Proteomes" id="UP000001572">
    <property type="component" value="Chromosome"/>
</dbReference>
<evidence type="ECO:0000259" key="2">
    <source>
        <dbReference type="PROSITE" id="PS50006"/>
    </source>
</evidence>